<reference evidence="2" key="1">
    <citation type="submission" date="2013-08" db="EMBL/GenBank/DDBJ databases">
        <title>Gene expansion shapes genome architecture in the human pathogen Lichtheimia corymbifera: an evolutionary genomics analysis in the ancient terrestrial Mucorales (Mucoromycotina).</title>
        <authorList>
            <person name="Schwartze V.U."/>
            <person name="Winter S."/>
            <person name="Shelest E."/>
            <person name="Marcet-Houben M."/>
            <person name="Horn F."/>
            <person name="Wehner S."/>
            <person name="Hoffmann K."/>
            <person name="Riege K."/>
            <person name="Sammeth M."/>
            <person name="Nowrousian M."/>
            <person name="Valiante V."/>
            <person name="Linde J."/>
            <person name="Jacobsen I.D."/>
            <person name="Marz M."/>
            <person name="Brakhage A.A."/>
            <person name="Gabaldon T."/>
            <person name="Bocker S."/>
            <person name="Voigt K."/>
        </authorList>
    </citation>
    <scope>NUCLEOTIDE SEQUENCE [LARGE SCALE GENOMIC DNA]</scope>
    <source>
        <strain evidence="2">FSU 9682</strain>
    </source>
</reference>
<name>A0A068S5U0_9FUNG</name>
<comment type="caution">
    <text evidence="2">The sequence shown here is derived from an EMBL/GenBank/DDBJ whole genome shotgun (WGS) entry which is preliminary data.</text>
</comment>
<sequence>MACMTTPFHQAGLLIPSGAISVHVFASMKFSHFGGGWRHGFLLQWCIWSWIGIIPMVMHWEDKVGRYYSGTRCFG</sequence>
<keyword evidence="1" id="KW-1133">Transmembrane helix</keyword>
<keyword evidence="1" id="KW-0812">Transmembrane</keyword>
<evidence type="ECO:0000313" key="3">
    <source>
        <dbReference type="Proteomes" id="UP000027586"/>
    </source>
</evidence>
<evidence type="ECO:0000313" key="2">
    <source>
        <dbReference type="EMBL" id="CDH57649.1"/>
    </source>
</evidence>
<dbReference type="AlphaFoldDB" id="A0A068S5U0"/>
<dbReference type="VEuPathDB" id="FungiDB:LCOR_08560.1"/>
<dbReference type="EMBL" id="CBTN010000048">
    <property type="protein sequence ID" value="CDH57649.1"/>
    <property type="molecule type" value="Genomic_DNA"/>
</dbReference>
<feature type="transmembrane region" description="Helical" evidence="1">
    <location>
        <begin position="42"/>
        <end position="60"/>
    </location>
</feature>
<keyword evidence="3" id="KW-1185">Reference proteome</keyword>
<accession>A0A068S5U0</accession>
<dbReference type="Proteomes" id="UP000027586">
    <property type="component" value="Unassembled WGS sequence"/>
</dbReference>
<gene>
    <name evidence="2" type="ORF">LCOR_08560.1</name>
</gene>
<protein>
    <submittedName>
        <fullName evidence="2">Uncharacterized protein</fullName>
    </submittedName>
</protein>
<keyword evidence="1" id="KW-0472">Membrane</keyword>
<organism evidence="2 3">
    <name type="scientific">Lichtheimia corymbifera JMRC:FSU:9682</name>
    <dbReference type="NCBI Taxonomy" id="1263082"/>
    <lineage>
        <taxon>Eukaryota</taxon>
        <taxon>Fungi</taxon>
        <taxon>Fungi incertae sedis</taxon>
        <taxon>Mucoromycota</taxon>
        <taxon>Mucoromycotina</taxon>
        <taxon>Mucoromycetes</taxon>
        <taxon>Mucorales</taxon>
        <taxon>Lichtheimiaceae</taxon>
        <taxon>Lichtheimia</taxon>
    </lineage>
</organism>
<proteinExistence type="predicted"/>
<feature type="transmembrane region" description="Helical" evidence="1">
    <location>
        <begin position="12"/>
        <end position="30"/>
    </location>
</feature>
<evidence type="ECO:0000256" key="1">
    <source>
        <dbReference type="SAM" id="Phobius"/>
    </source>
</evidence>